<dbReference type="Gene3D" id="3.40.50.300">
    <property type="entry name" value="P-loop containing nucleotide triphosphate hydrolases"/>
    <property type="match status" value="1"/>
</dbReference>
<protein>
    <recommendedName>
        <fullName evidence="10">Chondroitin 4-O-sulfotransferase</fullName>
    </recommendedName>
</protein>
<dbReference type="InterPro" id="IPR005331">
    <property type="entry name" value="Sulfotransferase"/>
</dbReference>
<keyword evidence="6" id="KW-0472">Membrane</keyword>
<keyword evidence="4" id="KW-1133">Transmembrane helix</keyword>
<keyword evidence="9" id="KW-1185">Reference proteome</keyword>
<evidence type="ECO:0000256" key="5">
    <source>
        <dbReference type="ARBA" id="ARBA00023034"/>
    </source>
</evidence>
<name>A0A1B3BBH7_9GAMM</name>
<dbReference type="Pfam" id="PF03567">
    <property type="entry name" value="Sulfotransfer_2"/>
    <property type="match status" value="1"/>
</dbReference>
<dbReference type="GO" id="GO:0008146">
    <property type="term" value="F:sulfotransferase activity"/>
    <property type="evidence" value="ECO:0007669"/>
    <property type="project" value="InterPro"/>
</dbReference>
<evidence type="ECO:0000256" key="3">
    <source>
        <dbReference type="ARBA" id="ARBA00022692"/>
    </source>
</evidence>
<evidence type="ECO:0000313" key="8">
    <source>
        <dbReference type="EMBL" id="AOE50150.1"/>
    </source>
</evidence>
<evidence type="ECO:0000256" key="7">
    <source>
        <dbReference type="ARBA" id="ARBA00023180"/>
    </source>
</evidence>
<dbReference type="KEGG" id="ksd:KS2013_1438"/>
<dbReference type="RefSeq" id="WP_068991870.1">
    <property type="nucleotide sequence ID" value="NZ_CP012418.1"/>
</dbReference>
<dbReference type="EMBL" id="CP012418">
    <property type="protein sequence ID" value="AOE50150.1"/>
    <property type="molecule type" value="Genomic_DNA"/>
</dbReference>
<dbReference type="STRING" id="1144748.KS2013_1438"/>
<dbReference type="InterPro" id="IPR018011">
    <property type="entry name" value="Carb_sulfotrans_8-10"/>
</dbReference>
<sequence length="229" mass="27310">MSLKNYIKNKSSESQLSLLRAGKNFIRDRVDPYPYRRYTSRHKCIFIHIPKAAGTSILRALGHNGSRDHATYREYKVANSSKFEKYFKFTFVRNPVTRFESAYRYYKGGGNQRSTDEFFFNIINQYKMSADDFCEFIADKKHYIYTPMFWPQTLYFLETAEVCQVDFIGKFESIDKDFDFVLKKLGIQINLERINQSRDDNRGNLVLSRNSESIIRDIYQNDYEYLDYE</sequence>
<keyword evidence="7" id="KW-0325">Glycoprotein</keyword>
<keyword evidence="3" id="KW-0812">Transmembrane</keyword>
<evidence type="ECO:0000256" key="2">
    <source>
        <dbReference type="ARBA" id="ARBA00022679"/>
    </source>
</evidence>
<keyword evidence="2" id="KW-0808">Transferase</keyword>
<organism evidence="8 9">
    <name type="scientific">Kangiella sediminilitoris</name>
    <dbReference type="NCBI Taxonomy" id="1144748"/>
    <lineage>
        <taxon>Bacteria</taxon>
        <taxon>Pseudomonadati</taxon>
        <taxon>Pseudomonadota</taxon>
        <taxon>Gammaproteobacteria</taxon>
        <taxon>Kangiellales</taxon>
        <taxon>Kangiellaceae</taxon>
        <taxon>Kangiella</taxon>
    </lineage>
</organism>
<dbReference type="Proteomes" id="UP000094147">
    <property type="component" value="Chromosome"/>
</dbReference>
<dbReference type="InterPro" id="IPR027417">
    <property type="entry name" value="P-loop_NTPase"/>
</dbReference>
<dbReference type="AlphaFoldDB" id="A0A1B3BBH7"/>
<dbReference type="PATRIC" id="fig|1144748.3.peg.1448"/>
<evidence type="ECO:0000256" key="1">
    <source>
        <dbReference type="ARBA" id="ARBA00004323"/>
    </source>
</evidence>
<dbReference type="PANTHER" id="PTHR12137:SF54">
    <property type="entry name" value="CARBOHYDRATE SULFOTRANSFERASE"/>
    <property type="match status" value="1"/>
</dbReference>
<evidence type="ECO:0000256" key="4">
    <source>
        <dbReference type="ARBA" id="ARBA00022989"/>
    </source>
</evidence>
<comment type="subcellular location">
    <subcellularLocation>
        <location evidence="1">Golgi apparatus membrane</location>
        <topology evidence="1">Single-pass type II membrane protein</topology>
    </subcellularLocation>
</comment>
<proteinExistence type="predicted"/>
<dbReference type="GO" id="GO:0016020">
    <property type="term" value="C:membrane"/>
    <property type="evidence" value="ECO:0007669"/>
    <property type="project" value="InterPro"/>
</dbReference>
<evidence type="ECO:0000313" key="9">
    <source>
        <dbReference type="Proteomes" id="UP000094147"/>
    </source>
</evidence>
<evidence type="ECO:0000256" key="6">
    <source>
        <dbReference type="ARBA" id="ARBA00023136"/>
    </source>
</evidence>
<gene>
    <name evidence="8" type="ORF">KS2013_1438</name>
</gene>
<accession>A0A1B3BBH7</accession>
<keyword evidence="5" id="KW-0333">Golgi apparatus</keyword>
<dbReference type="PANTHER" id="PTHR12137">
    <property type="entry name" value="CARBOHYDRATE SULFOTRANSFERASE"/>
    <property type="match status" value="1"/>
</dbReference>
<dbReference type="SUPFAM" id="SSF52540">
    <property type="entry name" value="P-loop containing nucleoside triphosphate hydrolases"/>
    <property type="match status" value="1"/>
</dbReference>
<dbReference type="GO" id="GO:0016051">
    <property type="term" value="P:carbohydrate biosynthetic process"/>
    <property type="evidence" value="ECO:0007669"/>
    <property type="project" value="InterPro"/>
</dbReference>
<evidence type="ECO:0008006" key="10">
    <source>
        <dbReference type="Google" id="ProtNLM"/>
    </source>
</evidence>
<dbReference type="OrthoDB" id="288532at2"/>
<reference evidence="9" key="1">
    <citation type="submission" date="2015-08" db="EMBL/GenBank/DDBJ databases">
        <authorList>
            <person name="Kim K.M."/>
        </authorList>
    </citation>
    <scope>NUCLEOTIDE SEQUENCE [LARGE SCALE GENOMIC DNA]</scope>
    <source>
        <strain evidence="9">KCTC 23892</strain>
    </source>
</reference>